<sequence>QHLDDQKPKQLLMIVVGPGGTGKSRLLNAITRVYAQEGTLSKLAKTATTGVAASNIGGRTVHSWAGIP</sequence>
<gene>
    <name evidence="3" type="ORF">PAXRUDRAFT_64207</name>
</gene>
<comment type="catalytic activity">
    <reaction evidence="1">
        <text>ATP + H2O = ADP + phosphate + H(+)</text>
        <dbReference type="Rhea" id="RHEA:13065"/>
        <dbReference type="ChEBI" id="CHEBI:15377"/>
        <dbReference type="ChEBI" id="CHEBI:15378"/>
        <dbReference type="ChEBI" id="CHEBI:30616"/>
        <dbReference type="ChEBI" id="CHEBI:43474"/>
        <dbReference type="ChEBI" id="CHEBI:456216"/>
        <dbReference type="EC" id="5.6.2.3"/>
    </reaction>
</comment>
<dbReference type="GO" id="GO:0016887">
    <property type="term" value="F:ATP hydrolysis activity"/>
    <property type="evidence" value="ECO:0007669"/>
    <property type="project" value="RHEA"/>
</dbReference>
<evidence type="ECO:0000313" key="3">
    <source>
        <dbReference type="EMBL" id="KIK74991.1"/>
    </source>
</evidence>
<dbReference type="GO" id="GO:0005524">
    <property type="term" value="F:ATP binding"/>
    <property type="evidence" value="ECO:0007669"/>
    <property type="project" value="UniProtKB-KW"/>
</dbReference>
<dbReference type="GO" id="GO:0043139">
    <property type="term" value="F:5'-3' DNA helicase activity"/>
    <property type="evidence" value="ECO:0007669"/>
    <property type="project" value="UniProtKB-EC"/>
</dbReference>
<feature type="domain" description="DNA helicase Pif1-like DEAD-box helicase" evidence="2">
    <location>
        <begin position="12"/>
        <end position="68"/>
    </location>
</feature>
<keyword evidence="1" id="KW-0378">Hydrolase</keyword>
<dbReference type="SUPFAM" id="SSF52540">
    <property type="entry name" value="P-loop containing nucleoside triphosphate hydrolases"/>
    <property type="match status" value="1"/>
</dbReference>
<evidence type="ECO:0000259" key="2">
    <source>
        <dbReference type="Pfam" id="PF05970"/>
    </source>
</evidence>
<evidence type="ECO:0000313" key="4">
    <source>
        <dbReference type="Proteomes" id="UP000054538"/>
    </source>
</evidence>
<comment type="similarity">
    <text evidence="1">Belongs to the helicase family.</text>
</comment>
<feature type="non-terminal residue" evidence="3">
    <location>
        <position position="68"/>
    </location>
</feature>
<dbReference type="OrthoDB" id="432234at2759"/>
<reference evidence="4" key="2">
    <citation type="submission" date="2015-01" db="EMBL/GenBank/DDBJ databases">
        <title>Evolutionary Origins and Diversification of the Mycorrhizal Mutualists.</title>
        <authorList>
            <consortium name="DOE Joint Genome Institute"/>
            <consortium name="Mycorrhizal Genomics Consortium"/>
            <person name="Kohler A."/>
            <person name="Kuo A."/>
            <person name="Nagy L.G."/>
            <person name="Floudas D."/>
            <person name="Copeland A."/>
            <person name="Barry K.W."/>
            <person name="Cichocki N."/>
            <person name="Veneault-Fourrey C."/>
            <person name="LaButti K."/>
            <person name="Lindquist E.A."/>
            <person name="Lipzen A."/>
            <person name="Lundell T."/>
            <person name="Morin E."/>
            <person name="Murat C."/>
            <person name="Riley R."/>
            <person name="Ohm R."/>
            <person name="Sun H."/>
            <person name="Tunlid A."/>
            <person name="Henrissat B."/>
            <person name="Grigoriev I.V."/>
            <person name="Hibbett D.S."/>
            <person name="Martin F."/>
        </authorList>
    </citation>
    <scope>NUCLEOTIDE SEQUENCE [LARGE SCALE GENOMIC DNA]</scope>
    <source>
        <strain evidence="4">Ve08.2h10</strain>
    </source>
</reference>
<dbReference type="GO" id="GO:0000723">
    <property type="term" value="P:telomere maintenance"/>
    <property type="evidence" value="ECO:0007669"/>
    <property type="project" value="InterPro"/>
</dbReference>
<keyword evidence="1" id="KW-0547">Nucleotide-binding</keyword>
<dbReference type="EMBL" id="KN828421">
    <property type="protein sequence ID" value="KIK74991.1"/>
    <property type="molecule type" value="Genomic_DNA"/>
</dbReference>
<dbReference type="InterPro" id="IPR010285">
    <property type="entry name" value="DNA_helicase_pif1-like_DEAD"/>
</dbReference>
<evidence type="ECO:0000256" key="1">
    <source>
        <dbReference type="RuleBase" id="RU363044"/>
    </source>
</evidence>
<feature type="non-terminal residue" evidence="3">
    <location>
        <position position="1"/>
    </location>
</feature>
<dbReference type="InterPro" id="IPR027417">
    <property type="entry name" value="P-loop_NTPase"/>
</dbReference>
<comment type="cofactor">
    <cofactor evidence="1">
        <name>Mg(2+)</name>
        <dbReference type="ChEBI" id="CHEBI:18420"/>
    </cofactor>
</comment>
<proteinExistence type="inferred from homology"/>
<dbReference type="STRING" id="930991.A0A0D0CV65"/>
<dbReference type="Pfam" id="PF05970">
    <property type="entry name" value="PIF1"/>
    <property type="match status" value="1"/>
</dbReference>
<keyword evidence="1" id="KW-0347">Helicase</keyword>
<keyword evidence="1" id="KW-0067">ATP-binding</keyword>
<keyword evidence="1" id="KW-0227">DNA damage</keyword>
<keyword evidence="4" id="KW-1185">Reference proteome</keyword>
<name>A0A0D0CV65_9AGAM</name>
<dbReference type="GO" id="GO:0006281">
    <property type="term" value="P:DNA repair"/>
    <property type="evidence" value="ECO:0007669"/>
    <property type="project" value="UniProtKB-KW"/>
</dbReference>
<dbReference type="HOGENOM" id="CLU_161528_1_0_1"/>
<dbReference type="GO" id="GO:0006310">
    <property type="term" value="P:DNA recombination"/>
    <property type="evidence" value="ECO:0007669"/>
    <property type="project" value="UniProtKB-KW"/>
</dbReference>
<dbReference type="AlphaFoldDB" id="A0A0D0CV65"/>
<dbReference type="InParanoid" id="A0A0D0CV65"/>
<keyword evidence="1" id="KW-0234">DNA repair</keyword>
<accession>A0A0D0CV65</accession>
<organism evidence="3 4">
    <name type="scientific">Paxillus rubicundulus Ve08.2h10</name>
    <dbReference type="NCBI Taxonomy" id="930991"/>
    <lineage>
        <taxon>Eukaryota</taxon>
        <taxon>Fungi</taxon>
        <taxon>Dikarya</taxon>
        <taxon>Basidiomycota</taxon>
        <taxon>Agaricomycotina</taxon>
        <taxon>Agaricomycetes</taxon>
        <taxon>Agaricomycetidae</taxon>
        <taxon>Boletales</taxon>
        <taxon>Paxilineae</taxon>
        <taxon>Paxillaceae</taxon>
        <taxon>Paxillus</taxon>
    </lineage>
</organism>
<reference evidence="3 4" key="1">
    <citation type="submission" date="2014-04" db="EMBL/GenBank/DDBJ databases">
        <authorList>
            <consortium name="DOE Joint Genome Institute"/>
            <person name="Kuo A."/>
            <person name="Kohler A."/>
            <person name="Jargeat P."/>
            <person name="Nagy L.G."/>
            <person name="Floudas D."/>
            <person name="Copeland A."/>
            <person name="Barry K.W."/>
            <person name="Cichocki N."/>
            <person name="Veneault-Fourrey C."/>
            <person name="LaButti K."/>
            <person name="Lindquist E.A."/>
            <person name="Lipzen A."/>
            <person name="Lundell T."/>
            <person name="Morin E."/>
            <person name="Murat C."/>
            <person name="Sun H."/>
            <person name="Tunlid A."/>
            <person name="Henrissat B."/>
            <person name="Grigoriev I.V."/>
            <person name="Hibbett D.S."/>
            <person name="Martin F."/>
            <person name="Nordberg H.P."/>
            <person name="Cantor M.N."/>
            <person name="Hua S.X."/>
        </authorList>
    </citation>
    <scope>NUCLEOTIDE SEQUENCE [LARGE SCALE GENOMIC DNA]</scope>
    <source>
        <strain evidence="3 4">Ve08.2h10</strain>
    </source>
</reference>
<dbReference type="Proteomes" id="UP000054538">
    <property type="component" value="Unassembled WGS sequence"/>
</dbReference>
<dbReference type="EC" id="5.6.2.3" evidence="1"/>
<protein>
    <recommendedName>
        <fullName evidence="1">ATP-dependent DNA helicase</fullName>
        <ecNumber evidence="1">5.6.2.3</ecNumber>
    </recommendedName>
</protein>
<keyword evidence="1" id="KW-0233">DNA recombination</keyword>
<dbReference type="Gene3D" id="3.40.50.300">
    <property type="entry name" value="P-loop containing nucleotide triphosphate hydrolases"/>
    <property type="match status" value="1"/>
</dbReference>